<dbReference type="EMBL" id="KQ964246">
    <property type="protein sequence ID" value="KXJ96252.1"/>
    <property type="molecule type" value="Genomic_DNA"/>
</dbReference>
<protein>
    <recommendedName>
        <fullName evidence="3">Coenzyme Q-binding protein COQ10 START domain-containing protein</fullName>
    </recommendedName>
</protein>
<organism evidence="1 2">
    <name type="scientific">Microdochium bolleyi</name>
    <dbReference type="NCBI Taxonomy" id="196109"/>
    <lineage>
        <taxon>Eukaryota</taxon>
        <taxon>Fungi</taxon>
        <taxon>Dikarya</taxon>
        <taxon>Ascomycota</taxon>
        <taxon>Pezizomycotina</taxon>
        <taxon>Sordariomycetes</taxon>
        <taxon>Xylariomycetidae</taxon>
        <taxon>Xylariales</taxon>
        <taxon>Microdochiaceae</taxon>
        <taxon>Microdochium</taxon>
    </lineage>
</organism>
<evidence type="ECO:0000313" key="1">
    <source>
        <dbReference type="EMBL" id="KXJ96252.1"/>
    </source>
</evidence>
<dbReference type="Proteomes" id="UP000070501">
    <property type="component" value="Unassembled WGS sequence"/>
</dbReference>
<sequence>MAGEVPFGQETAWVTPLPSPTVGGGGVSSITFSTHIAASPARCLEVALDPARYPEWNKFCRSAVIEKPAPASAIEGLDASLAFLTKGDGVAKEGLLLLGTEFCFKVYLDEDSENGRDTHLVVTVLEEIVHEGRKGFRVAWATRGGNWVQHAERTQDFIESADGKGTDYYNKETFYGVVSYAIKPFVGAKLVRALDLWRDGLKCEAEKS</sequence>
<evidence type="ECO:0000313" key="2">
    <source>
        <dbReference type="Proteomes" id="UP000070501"/>
    </source>
</evidence>
<proteinExistence type="predicted"/>
<reference evidence="2" key="1">
    <citation type="submission" date="2016-02" db="EMBL/GenBank/DDBJ databases">
        <title>Draft genome sequence of Microdochium bolleyi, a fungal endophyte of beachgrass.</title>
        <authorList>
            <consortium name="DOE Joint Genome Institute"/>
            <person name="David A.S."/>
            <person name="May G."/>
            <person name="Haridas S."/>
            <person name="Lim J."/>
            <person name="Wang M."/>
            <person name="Labutti K."/>
            <person name="Lipzen A."/>
            <person name="Barry K."/>
            <person name="Grigoriev I.V."/>
        </authorList>
    </citation>
    <scope>NUCLEOTIDE SEQUENCE [LARGE SCALE GENOMIC DNA]</scope>
    <source>
        <strain evidence="2">J235TASD1</strain>
    </source>
</reference>
<accession>A0A136JGI1</accession>
<dbReference type="SUPFAM" id="SSF55961">
    <property type="entry name" value="Bet v1-like"/>
    <property type="match status" value="1"/>
</dbReference>
<dbReference type="CDD" id="cd07822">
    <property type="entry name" value="SRPBCC_4"/>
    <property type="match status" value="1"/>
</dbReference>
<dbReference type="InParanoid" id="A0A136JGI1"/>
<evidence type="ECO:0008006" key="3">
    <source>
        <dbReference type="Google" id="ProtNLM"/>
    </source>
</evidence>
<dbReference type="AlphaFoldDB" id="A0A136JGI1"/>
<dbReference type="InterPro" id="IPR023393">
    <property type="entry name" value="START-like_dom_sf"/>
</dbReference>
<name>A0A136JGI1_9PEZI</name>
<keyword evidence="2" id="KW-1185">Reference proteome</keyword>
<dbReference type="OrthoDB" id="509124at2759"/>
<dbReference type="Gene3D" id="3.30.530.20">
    <property type="match status" value="1"/>
</dbReference>
<gene>
    <name evidence="1" type="ORF">Micbo1qcDRAFT_231319</name>
</gene>